<dbReference type="InterPro" id="IPR007110">
    <property type="entry name" value="Ig-like_dom"/>
</dbReference>
<accession>A0A8J2KV33</accession>
<dbReference type="EMBL" id="CAJVCH010475663">
    <property type="protein sequence ID" value="CAG7820326.1"/>
    <property type="molecule type" value="Genomic_DNA"/>
</dbReference>
<reference evidence="2" key="1">
    <citation type="submission" date="2021-06" db="EMBL/GenBank/DDBJ databases">
        <authorList>
            <person name="Hodson N. C."/>
            <person name="Mongue J. A."/>
            <person name="Jaron S. K."/>
        </authorList>
    </citation>
    <scope>NUCLEOTIDE SEQUENCE</scope>
</reference>
<dbReference type="AlphaFoldDB" id="A0A8J2KV33"/>
<feature type="domain" description="Ig-like" evidence="1">
    <location>
        <begin position="140"/>
        <end position="194"/>
    </location>
</feature>
<organism evidence="2 3">
    <name type="scientific">Allacma fusca</name>
    <dbReference type="NCBI Taxonomy" id="39272"/>
    <lineage>
        <taxon>Eukaryota</taxon>
        <taxon>Metazoa</taxon>
        <taxon>Ecdysozoa</taxon>
        <taxon>Arthropoda</taxon>
        <taxon>Hexapoda</taxon>
        <taxon>Collembola</taxon>
        <taxon>Symphypleona</taxon>
        <taxon>Sminthuridae</taxon>
        <taxon>Allacma</taxon>
    </lineage>
</organism>
<proteinExistence type="predicted"/>
<dbReference type="OrthoDB" id="6077854at2759"/>
<feature type="non-terminal residue" evidence="2">
    <location>
        <position position="194"/>
    </location>
</feature>
<evidence type="ECO:0000313" key="3">
    <source>
        <dbReference type="Proteomes" id="UP000708208"/>
    </source>
</evidence>
<sequence>NVSEAVQEYPKVSVLRWMTAESSDWEYDNLTSEAVNIKETDRETIYTVAQHLVAVSIVCNASYPVKWAFHHYDRSGMYNIRVRTYRQTGDDMFDTKSYKFSATLDMYSDLNKLTGGYSCHSTSSERIKNSIYVYAIGNSPPYLVYAGQTLTVKSEDNKTMILPCIVSSPDTQVALYKRIANDFVLEPPSPYIDW</sequence>
<gene>
    <name evidence="2" type="ORF">AFUS01_LOCUS30724</name>
</gene>
<protein>
    <recommendedName>
        <fullName evidence="1">Ig-like domain-containing protein</fullName>
    </recommendedName>
</protein>
<dbReference type="Proteomes" id="UP000708208">
    <property type="component" value="Unassembled WGS sequence"/>
</dbReference>
<feature type="non-terminal residue" evidence="2">
    <location>
        <position position="1"/>
    </location>
</feature>
<evidence type="ECO:0000259" key="1">
    <source>
        <dbReference type="PROSITE" id="PS50835"/>
    </source>
</evidence>
<evidence type="ECO:0000313" key="2">
    <source>
        <dbReference type="EMBL" id="CAG7820326.1"/>
    </source>
</evidence>
<keyword evidence="3" id="KW-1185">Reference proteome</keyword>
<comment type="caution">
    <text evidence="2">The sequence shown here is derived from an EMBL/GenBank/DDBJ whole genome shotgun (WGS) entry which is preliminary data.</text>
</comment>
<dbReference type="PROSITE" id="PS50835">
    <property type="entry name" value="IG_LIKE"/>
    <property type="match status" value="1"/>
</dbReference>
<name>A0A8J2KV33_9HEXA</name>